<name>A0A0U1LZW7_TALIS</name>
<dbReference type="InterPro" id="IPR017853">
    <property type="entry name" value="GH"/>
</dbReference>
<organism evidence="5 6">
    <name type="scientific">Talaromyces islandicus</name>
    <name type="common">Penicillium islandicum</name>
    <dbReference type="NCBI Taxonomy" id="28573"/>
    <lineage>
        <taxon>Eukaryota</taxon>
        <taxon>Fungi</taxon>
        <taxon>Dikarya</taxon>
        <taxon>Ascomycota</taxon>
        <taxon>Pezizomycotina</taxon>
        <taxon>Eurotiomycetes</taxon>
        <taxon>Eurotiomycetidae</taxon>
        <taxon>Eurotiales</taxon>
        <taxon>Trichocomaceae</taxon>
        <taxon>Talaromyces</taxon>
        <taxon>Talaromyces sect. Islandici</taxon>
    </lineage>
</organism>
<comment type="catalytic activity">
    <reaction evidence="1">
        <text>Hydrolysis of terminal, non-reducing alpha-D-galactose residues in alpha-D-galactosides, including galactose oligosaccharides, galactomannans and galactolipids.</text>
        <dbReference type="EC" id="3.2.1.22"/>
    </reaction>
</comment>
<evidence type="ECO:0000313" key="5">
    <source>
        <dbReference type="EMBL" id="CRG88280.1"/>
    </source>
</evidence>
<dbReference type="SUPFAM" id="SSF51445">
    <property type="entry name" value="(Trans)glycosidases"/>
    <property type="match status" value="1"/>
</dbReference>
<accession>A0A0U1LZW7</accession>
<dbReference type="Proteomes" id="UP000054383">
    <property type="component" value="Unassembled WGS sequence"/>
</dbReference>
<dbReference type="STRING" id="28573.A0A0U1LZW7"/>
<evidence type="ECO:0000256" key="1">
    <source>
        <dbReference type="ARBA" id="ARBA00001255"/>
    </source>
</evidence>
<dbReference type="EC" id="3.2.1.22" evidence="2"/>
<protein>
    <recommendedName>
        <fullName evidence="2">alpha-galactosidase</fullName>
        <ecNumber evidence="2">3.2.1.22</ecNumber>
    </recommendedName>
</protein>
<evidence type="ECO:0000256" key="3">
    <source>
        <dbReference type="SAM" id="MobiDB-lite"/>
    </source>
</evidence>
<dbReference type="OrthoDB" id="2108802at2759"/>
<dbReference type="GO" id="GO:0004557">
    <property type="term" value="F:alpha-galactosidase activity"/>
    <property type="evidence" value="ECO:0007669"/>
    <property type="project" value="UniProtKB-EC"/>
</dbReference>
<dbReference type="OMA" id="EYSECET"/>
<gene>
    <name evidence="5" type="ORF">PISL3812_05309</name>
</gene>
<dbReference type="InterPro" id="IPR013785">
    <property type="entry name" value="Aldolase_TIM"/>
</dbReference>
<feature type="domain" description="Glycoside-hydrolase family GH114 TIM-barrel" evidence="4">
    <location>
        <begin position="90"/>
        <end position="322"/>
    </location>
</feature>
<evidence type="ECO:0000256" key="2">
    <source>
        <dbReference type="ARBA" id="ARBA00012755"/>
    </source>
</evidence>
<dbReference type="EMBL" id="CVMT01000004">
    <property type="protein sequence ID" value="CRG88280.1"/>
    <property type="molecule type" value="Genomic_DNA"/>
</dbReference>
<dbReference type="PANTHER" id="PTHR35273:SF2">
    <property type="entry name" value="ALPHA-GALACTOSIDASE"/>
    <property type="match status" value="1"/>
</dbReference>
<dbReference type="Pfam" id="PF03537">
    <property type="entry name" value="Glyco_hydro_114"/>
    <property type="match status" value="1"/>
</dbReference>
<keyword evidence="6" id="KW-1185">Reference proteome</keyword>
<dbReference type="InterPro" id="IPR004352">
    <property type="entry name" value="GH114_TIM-barrel"/>
</dbReference>
<feature type="region of interest" description="Disordered" evidence="3">
    <location>
        <begin position="56"/>
        <end position="81"/>
    </location>
</feature>
<evidence type="ECO:0000259" key="4">
    <source>
        <dbReference type="Pfam" id="PF03537"/>
    </source>
</evidence>
<feature type="compositionally biased region" description="Low complexity" evidence="3">
    <location>
        <begin position="61"/>
        <end position="80"/>
    </location>
</feature>
<sequence length="326" mass="35591">MDNGNKMPATAAVKSKGWKSWSTKKKFFTLFLVVLILVALAVGLGVGLGLGLKNNGGSGEGSEPTPSAPAPTTTPTGNNTEFWKPSAGTTWQIELLYTLNDTSVDVEVYDIDLFNSGADLISGLQKDGRKVICYFSAGSWENWRPDAGNFSSADLGGTLDGWPNEKWLNISSSSVRDIMKTRLDMAYDKGCDGVDPDNVDGYSNKENGLGLTQEDSIDYVNFLASEAHSRNMSIGLKNAGEIIDSVIDNMEWSVNEQCAQYNECDTFMPFTDANKPVFHIEYPKDDTNNNKVVTTSQKNAACKFNGSGKFSTIIKNMDLDNWIETC</sequence>
<dbReference type="Gene3D" id="3.20.20.70">
    <property type="entry name" value="Aldolase class I"/>
    <property type="match status" value="1"/>
</dbReference>
<evidence type="ECO:0000313" key="6">
    <source>
        <dbReference type="Proteomes" id="UP000054383"/>
    </source>
</evidence>
<reference evidence="5 6" key="1">
    <citation type="submission" date="2015-04" db="EMBL/GenBank/DDBJ databases">
        <authorList>
            <person name="Syromyatnikov M.Y."/>
            <person name="Popov V.N."/>
        </authorList>
    </citation>
    <scope>NUCLEOTIDE SEQUENCE [LARGE SCALE GENOMIC DNA]</scope>
    <source>
        <strain evidence="5">WF-38-12</strain>
    </source>
</reference>
<proteinExistence type="predicted"/>
<dbReference type="PANTHER" id="PTHR35273">
    <property type="entry name" value="ALPHA-1,4 POLYGALACTOSAMINIDASE, PUTATIVE (AFU_ORTHOLOGUE AFUA_3G07890)-RELATED"/>
    <property type="match status" value="1"/>
</dbReference>
<dbReference type="AlphaFoldDB" id="A0A0U1LZW7"/>